<dbReference type="Pfam" id="PF01694">
    <property type="entry name" value="Rhomboid"/>
    <property type="match status" value="1"/>
</dbReference>
<keyword evidence="5 7" id="KW-1133">Transmembrane helix</keyword>
<evidence type="ECO:0000256" key="6">
    <source>
        <dbReference type="ARBA" id="ARBA00023136"/>
    </source>
</evidence>
<evidence type="ECO:0000256" key="4">
    <source>
        <dbReference type="ARBA" id="ARBA00022801"/>
    </source>
</evidence>
<feature type="transmembrane region" description="Helical" evidence="7">
    <location>
        <begin position="140"/>
        <end position="157"/>
    </location>
</feature>
<dbReference type="EMBL" id="CAFBPG010000031">
    <property type="protein sequence ID" value="CAB5008439.1"/>
    <property type="molecule type" value="Genomic_DNA"/>
</dbReference>
<dbReference type="InterPro" id="IPR022764">
    <property type="entry name" value="Peptidase_S54_rhomboid_dom"/>
</dbReference>
<evidence type="ECO:0000256" key="3">
    <source>
        <dbReference type="ARBA" id="ARBA00022692"/>
    </source>
</evidence>
<feature type="domain" description="Peptidase S54 rhomboid" evidence="8">
    <location>
        <begin position="49"/>
        <end position="181"/>
    </location>
</feature>
<dbReference type="AlphaFoldDB" id="A0A6J6M2I6"/>
<organism evidence="9">
    <name type="scientific">freshwater metagenome</name>
    <dbReference type="NCBI Taxonomy" id="449393"/>
    <lineage>
        <taxon>unclassified sequences</taxon>
        <taxon>metagenomes</taxon>
        <taxon>ecological metagenomes</taxon>
    </lineage>
</organism>
<dbReference type="PANTHER" id="PTHR43731:SF14">
    <property type="entry name" value="PRESENILIN-ASSOCIATED RHOMBOID-LIKE PROTEIN, MITOCHONDRIAL"/>
    <property type="match status" value="1"/>
</dbReference>
<comment type="subcellular location">
    <subcellularLocation>
        <location evidence="1">Membrane</location>
        <topology evidence="1">Multi-pass membrane protein</topology>
    </subcellularLocation>
</comment>
<dbReference type="SUPFAM" id="SSF144091">
    <property type="entry name" value="Rhomboid-like"/>
    <property type="match status" value="1"/>
</dbReference>
<evidence type="ECO:0000256" key="7">
    <source>
        <dbReference type="SAM" id="Phobius"/>
    </source>
</evidence>
<evidence type="ECO:0000313" key="11">
    <source>
        <dbReference type="EMBL" id="CAB4782155.1"/>
    </source>
</evidence>
<evidence type="ECO:0000256" key="1">
    <source>
        <dbReference type="ARBA" id="ARBA00004141"/>
    </source>
</evidence>
<name>A0A6J6M2I6_9ZZZZ</name>
<dbReference type="GO" id="GO:0016020">
    <property type="term" value="C:membrane"/>
    <property type="evidence" value="ECO:0007669"/>
    <property type="project" value="UniProtKB-SubCell"/>
</dbReference>
<dbReference type="GO" id="GO:0004252">
    <property type="term" value="F:serine-type endopeptidase activity"/>
    <property type="evidence" value="ECO:0007669"/>
    <property type="project" value="InterPro"/>
</dbReference>
<keyword evidence="3 7" id="KW-0812">Transmembrane</keyword>
<gene>
    <name evidence="9" type="ORF">UFOPK2288_00887</name>
    <name evidence="10" type="ORF">UFOPK2589_00653</name>
    <name evidence="11" type="ORF">UFOPK2931_00857</name>
    <name evidence="12" type="ORF">UFOPK3558_00379</name>
    <name evidence="13" type="ORF">UFOPK3916_00761</name>
    <name evidence="14" type="ORF">UFOPK4074_00507</name>
</gene>
<evidence type="ECO:0000313" key="13">
    <source>
        <dbReference type="EMBL" id="CAB4976392.1"/>
    </source>
</evidence>
<keyword evidence="4" id="KW-0378">Hydrolase</keyword>
<feature type="transmembrane region" description="Helical" evidence="7">
    <location>
        <begin position="51"/>
        <end position="78"/>
    </location>
</feature>
<evidence type="ECO:0000256" key="5">
    <source>
        <dbReference type="ARBA" id="ARBA00022989"/>
    </source>
</evidence>
<dbReference type="EMBL" id="CAFBMI010000018">
    <property type="protein sequence ID" value="CAB4895253.1"/>
    <property type="molecule type" value="Genomic_DNA"/>
</dbReference>
<feature type="transmembrane region" description="Helical" evidence="7">
    <location>
        <begin position="114"/>
        <end position="133"/>
    </location>
</feature>
<comment type="similarity">
    <text evidence="2">Belongs to the peptidase S54 family.</text>
</comment>
<dbReference type="EMBL" id="CAEZWS010000045">
    <property type="protein sequence ID" value="CAB4668350.1"/>
    <property type="molecule type" value="Genomic_DNA"/>
</dbReference>
<reference evidence="9" key="1">
    <citation type="submission" date="2020-05" db="EMBL/GenBank/DDBJ databases">
        <authorList>
            <person name="Chiriac C."/>
            <person name="Salcher M."/>
            <person name="Ghai R."/>
            <person name="Kavagutti S V."/>
        </authorList>
    </citation>
    <scope>NUCLEOTIDE SEQUENCE</scope>
</reference>
<dbReference type="Gene3D" id="1.20.1540.10">
    <property type="entry name" value="Rhomboid-like"/>
    <property type="match status" value="1"/>
</dbReference>
<dbReference type="EMBL" id="CAEZXT010000032">
    <property type="protein sequence ID" value="CAB4697699.1"/>
    <property type="molecule type" value="Genomic_DNA"/>
</dbReference>
<evidence type="ECO:0000259" key="8">
    <source>
        <dbReference type="Pfam" id="PF01694"/>
    </source>
</evidence>
<accession>A0A6J6M2I6</accession>
<keyword evidence="6 7" id="KW-0472">Membrane</keyword>
<feature type="transmembrane region" description="Helical" evidence="7">
    <location>
        <begin position="90"/>
        <end position="108"/>
    </location>
</feature>
<evidence type="ECO:0000313" key="9">
    <source>
        <dbReference type="EMBL" id="CAB4668350.1"/>
    </source>
</evidence>
<feature type="transmembrane region" description="Helical" evidence="7">
    <location>
        <begin position="163"/>
        <end position="180"/>
    </location>
</feature>
<evidence type="ECO:0000313" key="10">
    <source>
        <dbReference type="EMBL" id="CAB4697699.1"/>
    </source>
</evidence>
<dbReference type="InterPro" id="IPR050925">
    <property type="entry name" value="Rhomboid_protease_S54"/>
</dbReference>
<evidence type="ECO:0000313" key="12">
    <source>
        <dbReference type="EMBL" id="CAB4895253.1"/>
    </source>
</evidence>
<protein>
    <submittedName>
        <fullName evidence="9">Unannotated protein</fullName>
    </submittedName>
</protein>
<sequence length="184" mass="19584">MKRTATTSLITVICGFYLLQLVNPDIEQKLFLINKAILSDGLIHGVGAGEWYRVLTVALVHGGLMHLAFNMYALLVLGNPLEKAFGKSKFLAVFTIALITGSLTSLWLNPTNSPSVGASGALFGLFGAMAVVGRRIGVEVKSIAVILVINFAIGFILPGIDWHAHLGGLIGGGLSAFVLLRKRK</sequence>
<evidence type="ECO:0000256" key="2">
    <source>
        <dbReference type="ARBA" id="ARBA00009045"/>
    </source>
</evidence>
<dbReference type="EMBL" id="CAEZZZ010000056">
    <property type="protein sequence ID" value="CAB4782155.1"/>
    <property type="molecule type" value="Genomic_DNA"/>
</dbReference>
<dbReference type="InterPro" id="IPR035952">
    <property type="entry name" value="Rhomboid-like_sf"/>
</dbReference>
<dbReference type="PANTHER" id="PTHR43731">
    <property type="entry name" value="RHOMBOID PROTEASE"/>
    <property type="match status" value="1"/>
</dbReference>
<dbReference type="EMBL" id="CAFBOE010000061">
    <property type="protein sequence ID" value="CAB4976392.1"/>
    <property type="molecule type" value="Genomic_DNA"/>
</dbReference>
<evidence type="ECO:0000313" key="14">
    <source>
        <dbReference type="EMBL" id="CAB5008439.1"/>
    </source>
</evidence>
<proteinExistence type="inferred from homology"/>